<organism evidence="1 2">
    <name type="scientific">Aureococcus anophagefferens</name>
    <name type="common">Harmful bloom alga</name>
    <dbReference type="NCBI Taxonomy" id="44056"/>
    <lineage>
        <taxon>Eukaryota</taxon>
        <taxon>Sar</taxon>
        <taxon>Stramenopiles</taxon>
        <taxon>Ochrophyta</taxon>
        <taxon>Pelagophyceae</taxon>
        <taxon>Pelagomonadales</taxon>
        <taxon>Pelagomonadaceae</taxon>
        <taxon>Aureococcus</taxon>
    </lineage>
</organism>
<evidence type="ECO:0000313" key="2">
    <source>
        <dbReference type="Proteomes" id="UP001363151"/>
    </source>
</evidence>
<dbReference type="Proteomes" id="UP001363151">
    <property type="component" value="Unassembled WGS sequence"/>
</dbReference>
<comment type="caution">
    <text evidence="1">The sequence shown here is derived from an EMBL/GenBank/DDBJ whole genome shotgun (WGS) entry which is preliminary data.</text>
</comment>
<sequence>MAAQLAEALTRASDAAVLLERGDAAEACALYRKAVKLTAKAVRSDAALAEAAALMADALLAKLAAAKAPSLHAGTPGARPPAPVARALAAFCGLGLQAFVLAMALDAKYAAWRERADGLYDDGGSVDWRDRAATRVGACPRCGVAWFAGRVAGLGVHVARLGLVFLYLRVSAALLGTADGPVDIIVDCLTLVFVLELDNLMRSAERAPRSWRARASANDRARHLGAKLRAIAAATLDAGTSGRRARRRGASTHAARCVQINRWFGAPAKL</sequence>
<gene>
    <name evidence="1" type="ORF">SO694_00165050</name>
</gene>
<keyword evidence="2" id="KW-1185">Reference proteome</keyword>
<dbReference type="EMBL" id="JBBJCI010000089">
    <property type="protein sequence ID" value="KAK7248607.1"/>
    <property type="molecule type" value="Genomic_DNA"/>
</dbReference>
<protein>
    <submittedName>
        <fullName evidence="1">Uncharacterized protein</fullName>
    </submittedName>
</protein>
<name>A0ABR1G5L1_AURAN</name>
<proteinExistence type="predicted"/>
<evidence type="ECO:0000313" key="1">
    <source>
        <dbReference type="EMBL" id="KAK7248607.1"/>
    </source>
</evidence>
<reference evidence="1 2" key="1">
    <citation type="submission" date="2024-03" db="EMBL/GenBank/DDBJ databases">
        <title>Aureococcus anophagefferens CCMP1851 and Kratosvirus quantuckense: Draft genome of a second virus-susceptible host strain in the model system.</title>
        <authorList>
            <person name="Chase E."/>
            <person name="Truchon A.R."/>
            <person name="Schepens W."/>
            <person name="Wilhelm S.W."/>
        </authorList>
    </citation>
    <scope>NUCLEOTIDE SEQUENCE [LARGE SCALE GENOMIC DNA]</scope>
    <source>
        <strain evidence="1 2">CCMP1851</strain>
    </source>
</reference>
<accession>A0ABR1G5L1</accession>